<proteinExistence type="predicted"/>
<dbReference type="EMBL" id="CP047020">
    <property type="protein sequence ID" value="QHA05457.1"/>
    <property type="molecule type" value="Genomic_DNA"/>
</dbReference>
<protein>
    <submittedName>
        <fullName evidence="3">Uncharacterized protein</fullName>
    </submittedName>
</protein>
<feature type="region of interest" description="Disordered" evidence="1">
    <location>
        <begin position="209"/>
        <end position="281"/>
    </location>
</feature>
<keyword evidence="4" id="KW-1185">Reference proteome</keyword>
<dbReference type="AlphaFoldDB" id="A0A6I6NB85"/>
<evidence type="ECO:0000313" key="4">
    <source>
        <dbReference type="Proteomes" id="UP000436138"/>
    </source>
</evidence>
<evidence type="ECO:0000313" key="3">
    <source>
        <dbReference type="EMBL" id="QHA05457.1"/>
    </source>
</evidence>
<organism evidence="3 4">
    <name type="scientific">Streptomyces broussonetiae</name>
    <dbReference type="NCBI Taxonomy" id="2686304"/>
    <lineage>
        <taxon>Bacteria</taxon>
        <taxon>Bacillati</taxon>
        <taxon>Actinomycetota</taxon>
        <taxon>Actinomycetes</taxon>
        <taxon>Kitasatosporales</taxon>
        <taxon>Streptomycetaceae</taxon>
        <taxon>Streptomyces</taxon>
    </lineage>
</organism>
<feature type="transmembrane region" description="Helical" evidence="2">
    <location>
        <begin position="93"/>
        <end position="115"/>
    </location>
</feature>
<feature type="compositionally biased region" description="Gly residues" evidence="1">
    <location>
        <begin position="259"/>
        <end position="281"/>
    </location>
</feature>
<name>A0A6I6NB85_9ACTN</name>
<feature type="region of interest" description="Disordered" evidence="1">
    <location>
        <begin position="118"/>
        <end position="169"/>
    </location>
</feature>
<dbReference type="Proteomes" id="UP000436138">
    <property type="component" value="Chromosome"/>
</dbReference>
<sequence>MGERLSGGRVPGRQHAQPGGGTSGPWDTCDARALESVLAAAVRQGDPDLRAEQQAVAAFRAAHAAGPHRARTRRRDDWRPPERRCARRPLKMTFGVAFASLTLGGVAVAAVGYVGSTSNGSSGGRGTAHPSALAPVRPGDTAPSTPSGGPRPTDRPASAQDAEAHCRAYQQVQGRGKALDAKVWQQLVAAAGGKDGVADYCSEQLRRATATPNRSADTGKAGKDSAGSGNGATGRTGTSSDKGTSGSSRTSGNGTSGTSTGGTGKTGVDGRRSGQGGGKRK</sequence>
<reference evidence="3 4" key="1">
    <citation type="submission" date="2019-12" db="EMBL/GenBank/DDBJ databases">
        <title>Streptomyces sp. strain T44 isolated from rhizosphere soil of Broussonetia papyrifera.</title>
        <authorList>
            <person name="Mo P."/>
        </authorList>
    </citation>
    <scope>NUCLEOTIDE SEQUENCE [LARGE SCALE GENOMIC DNA]</scope>
    <source>
        <strain evidence="3 4">T44</strain>
    </source>
</reference>
<feature type="compositionally biased region" description="Basic and acidic residues" evidence="1">
    <location>
        <begin position="74"/>
        <end position="84"/>
    </location>
</feature>
<keyword evidence="2" id="KW-0812">Transmembrane</keyword>
<feature type="region of interest" description="Disordered" evidence="1">
    <location>
        <begin position="61"/>
        <end position="84"/>
    </location>
</feature>
<evidence type="ECO:0000256" key="2">
    <source>
        <dbReference type="SAM" id="Phobius"/>
    </source>
</evidence>
<accession>A0A6I6NB85</accession>
<dbReference type="KEGG" id="sbro:GQF42_21065"/>
<evidence type="ECO:0000256" key="1">
    <source>
        <dbReference type="SAM" id="MobiDB-lite"/>
    </source>
</evidence>
<gene>
    <name evidence="3" type="ORF">GQF42_21065</name>
</gene>
<keyword evidence="2" id="KW-1133">Transmembrane helix</keyword>
<keyword evidence="2" id="KW-0472">Membrane</keyword>
<feature type="compositionally biased region" description="Low complexity" evidence="1">
    <location>
        <begin position="235"/>
        <end position="258"/>
    </location>
</feature>
<feature type="region of interest" description="Disordered" evidence="1">
    <location>
        <begin position="1"/>
        <end position="28"/>
    </location>
</feature>